<name>A0A2G8KRB0_STIJA</name>
<dbReference type="AlphaFoldDB" id="A0A2G8KRB0"/>
<dbReference type="GO" id="GO:0031012">
    <property type="term" value="C:extracellular matrix"/>
    <property type="evidence" value="ECO:0007669"/>
    <property type="project" value="TreeGrafter"/>
</dbReference>
<dbReference type="Gene3D" id="2.10.25.10">
    <property type="entry name" value="Laminin"/>
    <property type="match status" value="1"/>
</dbReference>
<evidence type="ECO:0000256" key="2">
    <source>
        <dbReference type="ARBA" id="ARBA00023180"/>
    </source>
</evidence>
<dbReference type="PROSITE" id="PS51233">
    <property type="entry name" value="VWFD"/>
    <property type="match status" value="1"/>
</dbReference>
<dbReference type="Pfam" id="PF00094">
    <property type="entry name" value="VWD"/>
    <property type="match status" value="1"/>
</dbReference>
<dbReference type="EMBL" id="MRZV01000416">
    <property type="protein sequence ID" value="PIK50539.1"/>
    <property type="molecule type" value="Genomic_DNA"/>
</dbReference>
<protein>
    <submittedName>
        <fullName evidence="4">Putative IgGFc-binding protein</fullName>
    </submittedName>
</protein>
<comment type="caution">
    <text evidence="4">The sequence shown here is derived from an EMBL/GenBank/DDBJ whole genome shotgun (WGS) entry which is preliminary data.</text>
</comment>
<dbReference type="InterPro" id="IPR002919">
    <property type="entry name" value="TIL_dom"/>
</dbReference>
<accession>A0A2G8KRB0</accession>
<dbReference type="OrthoDB" id="6132182at2759"/>
<dbReference type="SUPFAM" id="SSF57567">
    <property type="entry name" value="Serine protease inhibitors"/>
    <property type="match status" value="1"/>
</dbReference>
<keyword evidence="1" id="KW-1015">Disulfide bond</keyword>
<dbReference type="SMART" id="SM00832">
    <property type="entry name" value="C8"/>
    <property type="match status" value="1"/>
</dbReference>
<keyword evidence="2" id="KW-0325">Glycoprotein</keyword>
<feature type="domain" description="VWFD" evidence="3">
    <location>
        <begin position="1"/>
        <end position="92"/>
    </location>
</feature>
<evidence type="ECO:0000259" key="3">
    <source>
        <dbReference type="PROSITE" id="PS51233"/>
    </source>
</evidence>
<dbReference type="CDD" id="cd19941">
    <property type="entry name" value="TIL"/>
    <property type="match status" value="1"/>
</dbReference>
<dbReference type="Pfam" id="PF01826">
    <property type="entry name" value="TIL"/>
    <property type="match status" value="1"/>
</dbReference>
<dbReference type="InterPro" id="IPR036084">
    <property type="entry name" value="Ser_inhib-like_sf"/>
</dbReference>
<keyword evidence="5" id="KW-1185">Reference proteome</keyword>
<dbReference type="InterPro" id="IPR001846">
    <property type="entry name" value="VWF_type-D"/>
</dbReference>
<dbReference type="Pfam" id="PF08742">
    <property type="entry name" value="C8"/>
    <property type="match status" value="1"/>
</dbReference>
<evidence type="ECO:0000313" key="5">
    <source>
        <dbReference type="Proteomes" id="UP000230750"/>
    </source>
</evidence>
<dbReference type="InterPro" id="IPR014853">
    <property type="entry name" value="VWF/SSPO/ZAN-like_Cys-rich_dom"/>
</dbReference>
<sequence>MKTKARNIEPLFSNKCVQLPQILTTNSGLLVNYDSNINVEIHLGLSFMNATCGLCGTYDGEPDNDFTTSDGTLTNSVEEFGSSWVVGSEECTVAPEPPEYPCNGSDRNTDAMQTCYFIIDKAGPFADCHFVDPTPFYESCLYDLCLMEPGEGGECDTAYQYAAACQQEGGQPGDWRTWADCPLPCPNNMIPSKCSSPCQPSCAEPDGGESCPFEDCLETCVCPEGMLLQVDHCVEIEECGCFDGVQYYQVGETYLNENCTEECICMEGNSLTCLAVSRAMLTRSAAYRMESGTAIV</sequence>
<reference evidence="4 5" key="1">
    <citation type="journal article" date="2017" name="PLoS Biol.">
        <title>The sea cucumber genome provides insights into morphological evolution and visceral regeneration.</title>
        <authorList>
            <person name="Zhang X."/>
            <person name="Sun L."/>
            <person name="Yuan J."/>
            <person name="Sun Y."/>
            <person name="Gao Y."/>
            <person name="Zhang L."/>
            <person name="Li S."/>
            <person name="Dai H."/>
            <person name="Hamel J.F."/>
            <person name="Liu C."/>
            <person name="Yu Y."/>
            <person name="Liu S."/>
            <person name="Lin W."/>
            <person name="Guo K."/>
            <person name="Jin S."/>
            <person name="Xu P."/>
            <person name="Storey K.B."/>
            <person name="Huan P."/>
            <person name="Zhang T."/>
            <person name="Zhou Y."/>
            <person name="Zhang J."/>
            <person name="Lin C."/>
            <person name="Li X."/>
            <person name="Xing L."/>
            <person name="Huo D."/>
            <person name="Sun M."/>
            <person name="Wang L."/>
            <person name="Mercier A."/>
            <person name="Li F."/>
            <person name="Yang H."/>
            <person name="Xiang J."/>
        </authorList>
    </citation>
    <scope>NUCLEOTIDE SEQUENCE [LARGE SCALE GENOMIC DNA]</scope>
    <source>
        <strain evidence="4">Shaxun</strain>
        <tissue evidence="4">Muscle</tissue>
    </source>
</reference>
<organism evidence="4 5">
    <name type="scientific">Stichopus japonicus</name>
    <name type="common">Sea cucumber</name>
    <dbReference type="NCBI Taxonomy" id="307972"/>
    <lineage>
        <taxon>Eukaryota</taxon>
        <taxon>Metazoa</taxon>
        <taxon>Echinodermata</taxon>
        <taxon>Eleutherozoa</taxon>
        <taxon>Echinozoa</taxon>
        <taxon>Holothuroidea</taxon>
        <taxon>Aspidochirotacea</taxon>
        <taxon>Aspidochirotida</taxon>
        <taxon>Stichopodidae</taxon>
        <taxon>Apostichopus</taxon>
    </lineage>
</organism>
<dbReference type="PANTHER" id="PTHR11339:SF373">
    <property type="entry name" value="VWFD DOMAIN-CONTAINING PROTEIN"/>
    <property type="match status" value="1"/>
</dbReference>
<evidence type="ECO:0000313" key="4">
    <source>
        <dbReference type="EMBL" id="PIK50539.1"/>
    </source>
</evidence>
<dbReference type="PANTHER" id="PTHR11339">
    <property type="entry name" value="EXTRACELLULAR MATRIX GLYCOPROTEIN RELATED"/>
    <property type="match status" value="1"/>
</dbReference>
<proteinExistence type="predicted"/>
<gene>
    <name evidence="4" type="ORF">BSL78_12571</name>
</gene>
<dbReference type="InterPro" id="IPR050780">
    <property type="entry name" value="Mucin_vWF_Thrombospondin_sf"/>
</dbReference>
<evidence type="ECO:0000256" key="1">
    <source>
        <dbReference type="ARBA" id="ARBA00023157"/>
    </source>
</evidence>
<dbReference type="STRING" id="307972.A0A2G8KRB0"/>
<dbReference type="Proteomes" id="UP000230750">
    <property type="component" value="Unassembled WGS sequence"/>
</dbReference>
<dbReference type="GO" id="GO:0005615">
    <property type="term" value="C:extracellular space"/>
    <property type="evidence" value="ECO:0007669"/>
    <property type="project" value="TreeGrafter"/>
</dbReference>